<protein>
    <recommendedName>
        <fullName evidence="8">RanBP2-type domain-containing protein</fullName>
    </recommendedName>
</protein>
<dbReference type="EMBL" id="CACVKT020006930">
    <property type="protein sequence ID" value="CAC5404262.1"/>
    <property type="molecule type" value="Genomic_DNA"/>
</dbReference>
<evidence type="ECO:0000256" key="5">
    <source>
        <dbReference type="ARBA" id="ARBA00022833"/>
    </source>
</evidence>
<dbReference type="GO" id="GO:0005524">
    <property type="term" value="F:ATP binding"/>
    <property type="evidence" value="ECO:0007669"/>
    <property type="project" value="UniProtKB-KW"/>
</dbReference>
<evidence type="ECO:0000256" key="1">
    <source>
        <dbReference type="ARBA" id="ARBA00007381"/>
    </source>
</evidence>
<keyword evidence="6" id="KW-0067">ATP-binding</keyword>
<dbReference type="InterPro" id="IPR043129">
    <property type="entry name" value="ATPase_NBD"/>
</dbReference>
<feature type="domain" description="RanBP2-type" evidence="8">
    <location>
        <begin position="32"/>
        <end position="61"/>
    </location>
</feature>
<dbReference type="InterPro" id="IPR001876">
    <property type="entry name" value="Znf_RanBP2"/>
</dbReference>
<dbReference type="PANTHER" id="PTHR14187">
    <property type="entry name" value="ALPHA KINASE/ELONGATION FACTOR 2 KINASE"/>
    <property type="match status" value="1"/>
</dbReference>
<keyword evidence="10" id="KW-1185">Reference proteome</keyword>
<reference evidence="9 10" key="1">
    <citation type="submission" date="2020-06" db="EMBL/GenBank/DDBJ databases">
        <authorList>
            <person name="Li R."/>
            <person name="Bekaert M."/>
        </authorList>
    </citation>
    <scope>NUCLEOTIDE SEQUENCE [LARGE SCALE GENOMIC DNA]</scope>
    <source>
        <strain evidence="10">wild</strain>
    </source>
</reference>
<keyword evidence="4 7" id="KW-0863">Zinc-finger</keyword>
<evidence type="ECO:0000256" key="3">
    <source>
        <dbReference type="ARBA" id="ARBA00022741"/>
    </source>
</evidence>
<evidence type="ECO:0000259" key="8">
    <source>
        <dbReference type="PROSITE" id="PS50199"/>
    </source>
</evidence>
<evidence type="ECO:0000256" key="2">
    <source>
        <dbReference type="ARBA" id="ARBA00022723"/>
    </source>
</evidence>
<name>A0A6J8DAB4_MYTCO</name>
<sequence>MVIINETQTRSHDNKYDTFVDSLICVFTRSEKIKMWVCLNCHEFNSPENENCLACHTARPQSRTGSAKGRRENKVSSLFLDGIKRSADKTAVVRTRRPASEGTLEQRQQTDDVGKVTEHLVQQFKHLLSRAPKEEKFTRHDSDMLQMTSHMLVAAVDFGTTYSGYAFSFRHEFKDDPLKIHANQAWNAGGRSLLSLKTPTCLLLNKNKEFVAFGYDAENMFSDIHITNEMVLKDISGKQVLALDVFSLAIKALVKHLLDLLENRGTNVEMKDILWVLTVPAIWSDAAKRFMRNSAEKAGIPENNLKIALEPEAASIHSQYLPTKKLIGSEKQGFTMTEPGTKYMVVDLGGGTADITVHKKLSNGGLEELKHATGNDCGGTSVDGHFFQILTQIVGGPLIKIFQEEDPEGYLDLFREFEVVKRTIHPSKTGKPSIDNITSLIQSVLDSDALIDVSQILLVGGFSECLLIQDAIKTKFPNKKVIIPEEAGLSVLKGAVLFGHRPFYIESRKMKYTYGIELKDHFDSSEHDRKRLVVIDGIEYCDKIFEKLVTINETVPVGSTINRSYSATGTTTETDEFSFFISTDEDPQYTDEDSCSHLGTLTIPFPIHVKAGDQ</sequence>
<evidence type="ECO:0000256" key="4">
    <source>
        <dbReference type="ARBA" id="ARBA00022771"/>
    </source>
</evidence>
<dbReference type="AlphaFoldDB" id="A0A6J8DAB4"/>
<dbReference type="GO" id="GO:0008270">
    <property type="term" value="F:zinc ion binding"/>
    <property type="evidence" value="ECO:0007669"/>
    <property type="project" value="UniProtKB-KW"/>
</dbReference>
<dbReference type="SUPFAM" id="SSF53067">
    <property type="entry name" value="Actin-like ATPase domain"/>
    <property type="match status" value="2"/>
</dbReference>
<dbReference type="PRINTS" id="PR00301">
    <property type="entry name" value="HEATSHOCK70"/>
</dbReference>
<dbReference type="SUPFAM" id="SSF90209">
    <property type="entry name" value="Ran binding protein zinc finger-like"/>
    <property type="match status" value="1"/>
</dbReference>
<dbReference type="CDD" id="cd10229">
    <property type="entry name" value="ASKHA_NBD_HSP70_HSPA12"/>
    <property type="match status" value="1"/>
</dbReference>
<keyword evidence="2" id="KW-0479">Metal-binding</keyword>
<dbReference type="PANTHER" id="PTHR14187:SF5">
    <property type="entry name" value="HEAT SHOCK 70 KDA PROTEIN 12A"/>
    <property type="match status" value="1"/>
</dbReference>
<evidence type="ECO:0000313" key="10">
    <source>
        <dbReference type="Proteomes" id="UP000507470"/>
    </source>
</evidence>
<evidence type="ECO:0000256" key="6">
    <source>
        <dbReference type="ARBA" id="ARBA00022840"/>
    </source>
</evidence>
<dbReference type="GO" id="GO:0140662">
    <property type="term" value="F:ATP-dependent protein folding chaperone"/>
    <property type="evidence" value="ECO:0007669"/>
    <property type="project" value="InterPro"/>
</dbReference>
<proteinExistence type="inferred from homology"/>
<dbReference type="InterPro" id="IPR013126">
    <property type="entry name" value="Hsp_70_fam"/>
</dbReference>
<evidence type="ECO:0000256" key="7">
    <source>
        <dbReference type="PROSITE-ProRule" id="PRU00322"/>
    </source>
</evidence>
<organism evidence="9 10">
    <name type="scientific">Mytilus coruscus</name>
    <name type="common">Sea mussel</name>
    <dbReference type="NCBI Taxonomy" id="42192"/>
    <lineage>
        <taxon>Eukaryota</taxon>
        <taxon>Metazoa</taxon>
        <taxon>Spiralia</taxon>
        <taxon>Lophotrochozoa</taxon>
        <taxon>Mollusca</taxon>
        <taxon>Bivalvia</taxon>
        <taxon>Autobranchia</taxon>
        <taxon>Pteriomorphia</taxon>
        <taxon>Mytilida</taxon>
        <taxon>Mytiloidea</taxon>
        <taxon>Mytilidae</taxon>
        <taxon>Mytilinae</taxon>
        <taxon>Mytilus</taxon>
    </lineage>
</organism>
<gene>
    <name evidence="9" type="ORF">MCOR_38072</name>
</gene>
<dbReference type="PROSITE" id="PS50199">
    <property type="entry name" value="ZF_RANBP2_2"/>
    <property type="match status" value="1"/>
</dbReference>
<dbReference type="Gene3D" id="3.30.420.40">
    <property type="match status" value="2"/>
</dbReference>
<dbReference type="PROSITE" id="PS01358">
    <property type="entry name" value="ZF_RANBP2_1"/>
    <property type="match status" value="1"/>
</dbReference>
<keyword evidence="5" id="KW-0862">Zinc</keyword>
<evidence type="ECO:0000313" key="9">
    <source>
        <dbReference type="EMBL" id="CAC5404262.1"/>
    </source>
</evidence>
<dbReference type="InterPro" id="IPR036443">
    <property type="entry name" value="Znf_RanBP2_sf"/>
</dbReference>
<dbReference type="OrthoDB" id="2963168at2759"/>
<comment type="similarity">
    <text evidence="1">Belongs to the heat shock protein 70 family.</text>
</comment>
<accession>A0A6J8DAB4</accession>
<dbReference type="Pfam" id="PF00012">
    <property type="entry name" value="HSP70"/>
    <property type="match status" value="1"/>
</dbReference>
<keyword evidence="3" id="KW-0547">Nucleotide-binding</keyword>
<dbReference type="Proteomes" id="UP000507470">
    <property type="component" value="Unassembled WGS sequence"/>
</dbReference>